<evidence type="ECO:0000256" key="7">
    <source>
        <dbReference type="ARBA" id="ARBA00023209"/>
    </source>
</evidence>
<keyword evidence="4" id="KW-0808">Transferase</keyword>
<dbReference type="NCBIfam" id="TIGR00125">
    <property type="entry name" value="cyt_tran_rel"/>
    <property type="match status" value="2"/>
</dbReference>
<evidence type="ECO:0000256" key="1">
    <source>
        <dbReference type="ARBA" id="ARBA00005189"/>
    </source>
</evidence>
<evidence type="ECO:0000256" key="8">
    <source>
        <dbReference type="ARBA" id="ARBA00023264"/>
    </source>
</evidence>
<keyword evidence="7" id="KW-0594">Phospholipid biosynthesis</keyword>
<evidence type="ECO:0000256" key="10">
    <source>
        <dbReference type="ARBA" id="ARBA00024221"/>
    </source>
</evidence>
<feature type="region of interest" description="Disordered" evidence="12">
    <location>
        <begin position="1"/>
        <end position="22"/>
    </location>
</feature>
<dbReference type="PANTHER" id="PTHR45780:SF2">
    <property type="entry name" value="ETHANOLAMINE-PHOSPHATE CYTIDYLYLTRANSFERASE"/>
    <property type="match status" value="1"/>
</dbReference>
<feature type="compositionally biased region" description="Basic and acidic residues" evidence="12">
    <location>
        <begin position="1"/>
        <end position="11"/>
    </location>
</feature>
<reference evidence="15" key="1">
    <citation type="submission" date="2025-08" db="UniProtKB">
        <authorList>
            <consortium name="RefSeq"/>
        </authorList>
    </citation>
    <scope>IDENTIFICATION</scope>
    <source>
        <tissue evidence="15">Testes</tissue>
    </source>
</reference>
<feature type="domain" description="Cytidyltransferase-like" evidence="13">
    <location>
        <begin position="225"/>
        <end position="319"/>
    </location>
</feature>
<comment type="pathway">
    <text evidence="9">Phospholipid metabolism; phosphatidylethanolamine biosynthesis; phosphatidylethanolamine from ethanolamine: step 2/3.</text>
</comment>
<dbReference type="Proteomes" id="UP000694865">
    <property type="component" value="Unplaced"/>
</dbReference>
<dbReference type="CDD" id="cd02174">
    <property type="entry name" value="CCT"/>
    <property type="match status" value="1"/>
</dbReference>
<sequence length="390" mass="44104">MASKRESRSESDSSSSEMTDQKKKKAVRVWVDGCYDMVHFGHANSLRQAKNLGDYLMVGVHSDEEVTRHKGPPVMNEQERYRMVRAIKWVDEVIEDAPYVTTLETLDKYNCDFCAHGDDITCDENGQDTYRIVKSAGRYKEFPRTAGVSTTDIVGRMLLMTKTHHKRGEDGNNSGLPREKVDEFKKTGPSKKSPYTGVSQFLPTTSKIIQFSEGREPKPGEKIVYVPGAFDLFHVGLLDFLEKARELGEYIIVGLHTDPVVNRYKGSNYPIMNLHERVLSVLACRHVAEVVIGAPYQVTPELLDHFKVDLVCHGMTPVMADVNGSDPYQEPKDRGIFKRINSGSAMTTDKIVQRIIQHRRLRTTSSSMQGEMRILLYGSPLRRTSAKQMI</sequence>
<dbReference type="GeneID" id="100376605"/>
<dbReference type="Gene3D" id="3.40.50.620">
    <property type="entry name" value="HUPs"/>
    <property type="match status" value="2"/>
</dbReference>
<evidence type="ECO:0000256" key="9">
    <source>
        <dbReference type="ARBA" id="ARBA00024191"/>
    </source>
</evidence>
<dbReference type="SUPFAM" id="SSF52374">
    <property type="entry name" value="Nucleotidylyl transferase"/>
    <property type="match status" value="2"/>
</dbReference>
<accession>A0ABM0H1C8</accession>
<keyword evidence="8" id="KW-1208">Phospholipid metabolism</keyword>
<dbReference type="InterPro" id="IPR014729">
    <property type="entry name" value="Rossmann-like_a/b/a_fold"/>
</dbReference>
<evidence type="ECO:0000313" key="15">
    <source>
        <dbReference type="RefSeq" id="XP_002742026.1"/>
    </source>
</evidence>
<dbReference type="PANTHER" id="PTHR45780">
    <property type="entry name" value="ETHANOLAMINE-PHOSPHATE CYTIDYLYLTRANSFERASE"/>
    <property type="match status" value="1"/>
</dbReference>
<proteinExistence type="inferred from homology"/>
<gene>
    <name evidence="15" type="primary">LOC100376605</name>
</gene>
<evidence type="ECO:0000256" key="12">
    <source>
        <dbReference type="SAM" id="MobiDB-lite"/>
    </source>
</evidence>
<dbReference type="InterPro" id="IPR004821">
    <property type="entry name" value="Cyt_trans-like"/>
</dbReference>
<dbReference type="EC" id="2.7.7.14" evidence="10"/>
<feature type="domain" description="Cytidyltransferase-like" evidence="13">
    <location>
        <begin position="31"/>
        <end position="155"/>
    </location>
</feature>
<evidence type="ECO:0000313" key="14">
    <source>
        <dbReference type="Proteomes" id="UP000694865"/>
    </source>
</evidence>
<keyword evidence="5" id="KW-0548">Nucleotidyltransferase</keyword>
<name>A0ABM0H1C8_SACKO</name>
<evidence type="ECO:0000256" key="11">
    <source>
        <dbReference type="ARBA" id="ARBA00031473"/>
    </source>
</evidence>
<comment type="pathway">
    <text evidence="1">Lipid metabolism.</text>
</comment>
<dbReference type="Pfam" id="PF01467">
    <property type="entry name" value="CTP_transf_like"/>
    <property type="match status" value="2"/>
</dbReference>
<protein>
    <recommendedName>
        <fullName evidence="10">ethanolamine-phosphate cytidylyltransferase</fullName>
        <ecNumber evidence="10">2.7.7.14</ecNumber>
    </recommendedName>
    <alternativeName>
        <fullName evidence="11">CTP:phosphoethanolamine cytidylyltransferase</fullName>
    </alternativeName>
</protein>
<evidence type="ECO:0000256" key="5">
    <source>
        <dbReference type="ARBA" id="ARBA00022695"/>
    </source>
</evidence>
<evidence type="ECO:0000259" key="13">
    <source>
        <dbReference type="Pfam" id="PF01467"/>
    </source>
</evidence>
<evidence type="ECO:0000256" key="3">
    <source>
        <dbReference type="ARBA" id="ARBA00022516"/>
    </source>
</evidence>
<dbReference type="InterPro" id="IPR041723">
    <property type="entry name" value="CCT"/>
</dbReference>
<evidence type="ECO:0000256" key="2">
    <source>
        <dbReference type="ARBA" id="ARBA00010101"/>
    </source>
</evidence>
<dbReference type="CDD" id="cd02173">
    <property type="entry name" value="ECT"/>
    <property type="match status" value="1"/>
</dbReference>
<feature type="region of interest" description="Disordered" evidence="12">
    <location>
        <begin position="162"/>
        <end position="196"/>
    </location>
</feature>
<feature type="compositionally biased region" description="Basic and acidic residues" evidence="12">
    <location>
        <begin position="177"/>
        <end position="186"/>
    </location>
</feature>
<evidence type="ECO:0000256" key="4">
    <source>
        <dbReference type="ARBA" id="ARBA00022679"/>
    </source>
</evidence>
<dbReference type="RefSeq" id="XP_002742026.1">
    <property type="nucleotide sequence ID" value="XM_002741980.2"/>
</dbReference>
<keyword evidence="14" id="KW-1185">Reference proteome</keyword>
<evidence type="ECO:0000256" key="6">
    <source>
        <dbReference type="ARBA" id="ARBA00023098"/>
    </source>
</evidence>
<keyword evidence="6" id="KW-0443">Lipid metabolism</keyword>
<dbReference type="InterPro" id="IPR044608">
    <property type="entry name" value="Ect1/PCYT2"/>
</dbReference>
<keyword evidence="3" id="KW-0444">Lipid biosynthesis</keyword>
<organism evidence="14 15">
    <name type="scientific">Saccoglossus kowalevskii</name>
    <name type="common">Acorn worm</name>
    <dbReference type="NCBI Taxonomy" id="10224"/>
    <lineage>
        <taxon>Eukaryota</taxon>
        <taxon>Metazoa</taxon>
        <taxon>Hemichordata</taxon>
        <taxon>Enteropneusta</taxon>
        <taxon>Harrimaniidae</taxon>
        <taxon>Saccoglossus</taxon>
    </lineage>
</organism>
<comment type="similarity">
    <text evidence="2">Belongs to the cytidylyltransferase family.</text>
</comment>